<evidence type="ECO:0000313" key="2">
    <source>
        <dbReference type="EMBL" id="ORM54399.1"/>
    </source>
</evidence>
<reference evidence="2 3" key="1">
    <citation type="journal article" date="2017" name="Antonie Van Leeuwenhoek">
        <title>Phylogenomic resolution of the bacterial genus Pantoea and its relationship with Erwinia and Tatumella.</title>
        <authorList>
            <person name="Palmer M."/>
            <person name="Steenkamp E.T."/>
            <person name="Coetzee M.P."/>
            <person name="Chan W.Y."/>
            <person name="van Zyl E."/>
            <person name="De Maayer P."/>
            <person name="Coutinho T.A."/>
            <person name="Blom J."/>
            <person name="Smits T.H."/>
            <person name="Duffy B."/>
            <person name="Venter S.N."/>
        </authorList>
    </citation>
    <scope>NUCLEOTIDE SEQUENCE [LARGE SCALE GENOMIC DNA]</scope>
    <source>
        <strain evidence="2 3">LMG 24534</strain>
    </source>
</reference>
<proteinExistence type="predicted"/>
<keyword evidence="1" id="KW-0812">Transmembrane</keyword>
<evidence type="ECO:0000313" key="3">
    <source>
        <dbReference type="Proteomes" id="UP000193933"/>
    </source>
</evidence>
<gene>
    <name evidence="2" type="ORF">HA41_05255</name>
</gene>
<dbReference type="AlphaFoldDB" id="A0A1X1BZM7"/>
<dbReference type="Proteomes" id="UP000193933">
    <property type="component" value="Unassembled WGS sequence"/>
</dbReference>
<organism evidence="2 3">
    <name type="scientific">Pantoea conspicua</name>
    <dbReference type="NCBI Taxonomy" id="472705"/>
    <lineage>
        <taxon>Bacteria</taxon>
        <taxon>Pseudomonadati</taxon>
        <taxon>Pseudomonadota</taxon>
        <taxon>Gammaproteobacteria</taxon>
        <taxon>Enterobacterales</taxon>
        <taxon>Erwiniaceae</taxon>
        <taxon>Pantoea</taxon>
    </lineage>
</organism>
<feature type="transmembrane region" description="Helical" evidence="1">
    <location>
        <begin position="44"/>
        <end position="60"/>
    </location>
</feature>
<sequence>MSGTSFSVSAARSFFDTGCVTCRICGVTGVRYSTFQAYRFREKGILRAFLLTIPVIYFSMGDRQFYNRQSPYFILLAWTWL</sequence>
<comment type="caution">
    <text evidence="2">The sequence shown here is derived from an EMBL/GenBank/DDBJ whole genome shotgun (WGS) entry which is preliminary data.</text>
</comment>
<protein>
    <submittedName>
        <fullName evidence="2">Uncharacterized protein</fullName>
    </submittedName>
</protein>
<accession>A0A1X1BZM7</accession>
<keyword evidence="1" id="KW-0472">Membrane</keyword>
<evidence type="ECO:0000256" key="1">
    <source>
        <dbReference type="SAM" id="Phobius"/>
    </source>
</evidence>
<keyword evidence="3" id="KW-1185">Reference proteome</keyword>
<dbReference type="EMBL" id="MLFN01000009">
    <property type="protein sequence ID" value="ORM54399.1"/>
    <property type="molecule type" value="Genomic_DNA"/>
</dbReference>
<name>A0A1X1BZM7_9GAMM</name>
<keyword evidence="1" id="KW-1133">Transmembrane helix</keyword>